<keyword evidence="3" id="KW-1185">Reference proteome</keyword>
<reference evidence="2" key="1">
    <citation type="submission" date="2022-04" db="EMBL/GenBank/DDBJ databases">
        <title>Carnegiea gigantea Genome sequencing and assembly v2.</title>
        <authorList>
            <person name="Copetti D."/>
            <person name="Sanderson M.J."/>
            <person name="Burquez A."/>
            <person name="Wojciechowski M.F."/>
        </authorList>
    </citation>
    <scope>NUCLEOTIDE SEQUENCE</scope>
    <source>
        <strain evidence="2">SGP5-SGP5p</strain>
        <tissue evidence="2">Aerial part</tissue>
    </source>
</reference>
<proteinExistence type="predicted"/>
<comment type="caution">
    <text evidence="2">The sequence shown here is derived from an EMBL/GenBank/DDBJ whole genome shotgun (WGS) entry which is preliminary data.</text>
</comment>
<sequence>MKELVFPYSSIQFSLRLAIRINNGMGMGVVTTFCALPPVSLASTSTGPRDEESEKASLLPTKDRGSDEFIAPGRRPDSVLRLLLRLRLVNRTNLLSLSLMPEALEPEIVLGLDLALELDRALRLVTRVWNPRLRTNHISQGLKERRRQKRNVIRN</sequence>
<accession>A0A9Q1GV50</accession>
<organism evidence="2 3">
    <name type="scientific">Carnegiea gigantea</name>
    <dbReference type="NCBI Taxonomy" id="171969"/>
    <lineage>
        <taxon>Eukaryota</taxon>
        <taxon>Viridiplantae</taxon>
        <taxon>Streptophyta</taxon>
        <taxon>Embryophyta</taxon>
        <taxon>Tracheophyta</taxon>
        <taxon>Spermatophyta</taxon>
        <taxon>Magnoliopsida</taxon>
        <taxon>eudicotyledons</taxon>
        <taxon>Gunneridae</taxon>
        <taxon>Pentapetalae</taxon>
        <taxon>Caryophyllales</taxon>
        <taxon>Cactineae</taxon>
        <taxon>Cactaceae</taxon>
        <taxon>Cactoideae</taxon>
        <taxon>Echinocereeae</taxon>
        <taxon>Carnegiea</taxon>
    </lineage>
</organism>
<name>A0A9Q1GV50_9CARY</name>
<dbReference type="EMBL" id="JAKOGI010001533">
    <property type="protein sequence ID" value="KAJ8425153.1"/>
    <property type="molecule type" value="Genomic_DNA"/>
</dbReference>
<protein>
    <submittedName>
        <fullName evidence="2">Uncharacterized protein</fullName>
    </submittedName>
</protein>
<dbReference type="Proteomes" id="UP001153076">
    <property type="component" value="Unassembled WGS sequence"/>
</dbReference>
<evidence type="ECO:0000313" key="2">
    <source>
        <dbReference type="EMBL" id="KAJ8425153.1"/>
    </source>
</evidence>
<gene>
    <name evidence="2" type="ORF">Cgig2_024094</name>
</gene>
<feature type="region of interest" description="Disordered" evidence="1">
    <location>
        <begin position="42"/>
        <end position="70"/>
    </location>
</feature>
<dbReference type="AlphaFoldDB" id="A0A9Q1GV50"/>
<evidence type="ECO:0000313" key="3">
    <source>
        <dbReference type="Proteomes" id="UP001153076"/>
    </source>
</evidence>
<evidence type="ECO:0000256" key="1">
    <source>
        <dbReference type="SAM" id="MobiDB-lite"/>
    </source>
</evidence>
<feature type="compositionally biased region" description="Basic and acidic residues" evidence="1">
    <location>
        <begin position="48"/>
        <end position="67"/>
    </location>
</feature>